<dbReference type="AlphaFoldDB" id="A0A8A1LFR1"/>
<feature type="signal peptide" evidence="1">
    <location>
        <begin position="1"/>
        <end position="16"/>
    </location>
</feature>
<dbReference type="VEuPathDB" id="FungiDB:I7I53_06564"/>
<keyword evidence="1" id="KW-0732">Signal</keyword>
<gene>
    <name evidence="2" type="ORF">I7I53_06564</name>
</gene>
<evidence type="ECO:0008006" key="4">
    <source>
        <dbReference type="Google" id="ProtNLM"/>
    </source>
</evidence>
<protein>
    <recommendedName>
        <fullName evidence="4">Secreted protein</fullName>
    </recommendedName>
</protein>
<sequence length="67" mass="7881">MWLYVILSEITHSVMACMYTMCQLEAKLLFFENFCSFDRKFGIYGSSEVPSQHPQLQNSRAYEFTVL</sequence>
<dbReference type="EMBL" id="CP069103">
    <property type="protein sequence ID" value="QSS51284.1"/>
    <property type="molecule type" value="Genomic_DNA"/>
</dbReference>
<evidence type="ECO:0000313" key="3">
    <source>
        <dbReference type="Proteomes" id="UP000663419"/>
    </source>
</evidence>
<name>A0A8A1LFR1_AJEC8</name>
<proteinExistence type="predicted"/>
<feature type="chain" id="PRO_5034751679" description="Secreted protein" evidence="1">
    <location>
        <begin position="17"/>
        <end position="67"/>
    </location>
</feature>
<dbReference type="Proteomes" id="UP000663419">
    <property type="component" value="Chromosome 2"/>
</dbReference>
<evidence type="ECO:0000313" key="2">
    <source>
        <dbReference type="EMBL" id="QSS51284.1"/>
    </source>
</evidence>
<organism evidence="2 3">
    <name type="scientific">Ajellomyces capsulatus (strain H88)</name>
    <name type="common">Darling's disease fungus</name>
    <name type="synonym">Histoplasma capsulatum</name>
    <dbReference type="NCBI Taxonomy" id="544711"/>
    <lineage>
        <taxon>Eukaryota</taxon>
        <taxon>Fungi</taxon>
        <taxon>Dikarya</taxon>
        <taxon>Ascomycota</taxon>
        <taxon>Pezizomycotina</taxon>
        <taxon>Eurotiomycetes</taxon>
        <taxon>Eurotiomycetidae</taxon>
        <taxon>Onygenales</taxon>
        <taxon>Ajellomycetaceae</taxon>
        <taxon>Histoplasma</taxon>
    </lineage>
</organism>
<evidence type="ECO:0000256" key="1">
    <source>
        <dbReference type="SAM" id="SignalP"/>
    </source>
</evidence>
<accession>A0A8A1LFR1</accession>
<reference evidence="2" key="1">
    <citation type="submission" date="2021-01" db="EMBL/GenBank/DDBJ databases">
        <title>Chromosome-level genome assembly of a human fungal pathogen reveals clustering of transcriptionally co-regulated genes.</title>
        <authorList>
            <person name="Voorhies M."/>
            <person name="Cohen S."/>
            <person name="Shea T.P."/>
            <person name="Petrus S."/>
            <person name="Munoz J.F."/>
            <person name="Poplawski S."/>
            <person name="Goldman W.E."/>
            <person name="Michael T."/>
            <person name="Cuomo C.A."/>
            <person name="Sil A."/>
            <person name="Beyhan S."/>
        </authorList>
    </citation>
    <scope>NUCLEOTIDE SEQUENCE</scope>
    <source>
        <strain evidence="2">H88</strain>
    </source>
</reference>